<evidence type="ECO:0008006" key="3">
    <source>
        <dbReference type="Google" id="ProtNLM"/>
    </source>
</evidence>
<dbReference type="EMBL" id="BMEC01000021">
    <property type="protein sequence ID" value="GGC54792.1"/>
    <property type="molecule type" value="Genomic_DNA"/>
</dbReference>
<sequence length="248" mass="28754">MKQMLLTFIFVIIFNPLYGQESFDYHKDFNKILELSQDSLSTFYYPMLLDRFNKNDSTLTDLDLIALQIGFTTNKHYEPYQTIDTEEEIMNLINQKKYDAAILMSNEFLKTNPVNFTALMEKGFAYMLLQNDSALFYKDKFMMILNSVMASGNGTIDNPFFVLSPRDGQTLITHIFGGSIGMMGSGDDPNGYFVDILEMKKEGKEPVKLYFNINHAIEKMFSEEDMRNIEEALKDTDKKESKKKKKKK</sequence>
<dbReference type="Pfam" id="PF16266">
    <property type="entry name" value="DUF4919"/>
    <property type="match status" value="1"/>
</dbReference>
<organism evidence="1 2">
    <name type="scientific">Marivirga lumbricoides</name>
    <dbReference type="NCBI Taxonomy" id="1046115"/>
    <lineage>
        <taxon>Bacteria</taxon>
        <taxon>Pseudomonadati</taxon>
        <taxon>Bacteroidota</taxon>
        <taxon>Cytophagia</taxon>
        <taxon>Cytophagales</taxon>
        <taxon>Marivirgaceae</taxon>
        <taxon>Marivirga</taxon>
    </lineage>
</organism>
<evidence type="ECO:0000313" key="2">
    <source>
        <dbReference type="Proteomes" id="UP000636010"/>
    </source>
</evidence>
<dbReference type="RefSeq" id="WP_188467662.1">
    <property type="nucleotide sequence ID" value="NZ_BAABHU010000021.1"/>
</dbReference>
<dbReference type="InterPro" id="IPR032578">
    <property type="entry name" value="DUF4919"/>
</dbReference>
<proteinExistence type="predicted"/>
<keyword evidence="2" id="KW-1185">Reference proteome</keyword>
<evidence type="ECO:0000313" key="1">
    <source>
        <dbReference type="EMBL" id="GGC54792.1"/>
    </source>
</evidence>
<protein>
    <recommendedName>
        <fullName evidence="3">DUF4919 domain-containing protein</fullName>
    </recommendedName>
</protein>
<name>A0ABQ1N954_9BACT</name>
<reference evidence="2" key="1">
    <citation type="journal article" date="2019" name="Int. J. Syst. Evol. Microbiol.">
        <title>The Global Catalogue of Microorganisms (GCM) 10K type strain sequencing project: providing services to taxonomists for standard genome sequencing and annotation.</title>
        <authorList>
            <consortium name="The Broad Institute Genomics Platform"/>
            <consortium name="The Broad Institute Genome Sequencing Center for Infectious Disease"/>
            <person name="Wu L."/>
            <person name="Ma J."/>
        </authorList>
    </citation>
    <scope>NUCLEOTIDE SEQUENCE [LARGE SCALE GENOMIC DNA]</scope>
    <source>
        <strain evidence="2">CGMCC 1.10832</strain>
    </source>
</reference>
<accession>A0ABQ1N954</accession>
<comment type="caution">
    <text evidence="1">The sequence shown here is derived from an EMBL/GenBank/DDBJ whole genome shotgun (WGS) entry which is preliminary data.</text>
</comment>
<dbReference type="Proteomes" id="UP000636010">
    <property type="component" value="Unassembled WGS sequence"/>
</dbReference>
<gene>
    <name evidence="1" type="ORF">GCM10011506_45570</name>
</gene>